<sequence length="173" mass="18579">MIQVPIVVRPEWADRVAHLAGGVPLDPTESAQPVSRAHAGGLTLHARQKCGWIGVDLVALDDLRTDDAEALVSLTRPQVQPAALGIRSRHDLGLWWAATEAAVKAWQGGLPLLIGRFQIALMQSSGAFIRWKDKALPGLHLYPLAVRKGLVGILASDRAGGDVSIIAYPRHLS</sequence>
<organism evidence="1 2">
    <name type="scientific">Paracoccus seriniphilus</name>
    <dbReference type="NCBI Taxonomy" id="184748"/>
    <lineage>
        <taxon>Bacteria</taxon>
        <taxon>Pseudomonadati</taxon>
        <taxon>Pseudomonadota</taxon>
        <taxon>Alphaproteobacteria</taxon>
        <taxon>Rhodobacterales</taxon>
        <taxon>Paracoccaceae</taxon>
        <taxon>Paracoccus</taxon>
    </lineage>
</organism>
<dbReference type="RefSeq" id="WP_179217650.1">
    <property type="nucleotide sequence ID" value="NZ_CP067129.1"/>
</dbReference>
<keyword evidence="2" id="KW-1185">Reference proteome</keyword>
<proteinExistence type="predicted"/>
<evidence type="ECO:0000313" key="2">
    <source>
        <dbReference type="Proteomes" id="UP000198307"/>
    </source>
</evidence>
<gene>
    <name evidence="1" type="ORF">SAMN05444959_103123</name>
</gene>
<evidence type="ECO:0000313" key="1">
    <source>
        <dbReference type="EMBL" id="SNT72625.1"/>
    </source>
</evidence>
<dbReference type="AlphaFoldDB" id="A0A239PQS2"/>
<name>A0A239PQS2_9RHOB</name>
<protein>
    <submittedName>
        <fullName evidence="1">Uncharacterized protein</fullName>
    </submittedName>
</protein>
<reference evidence="1 2" key="1">
    <citation type="submission" date="2017-07" db="EMBL/GenBank/DDBJ databases">
        <authorList>
            <person name="Sun Z.S."/>
            <person name="Albrecht U."/>
            <person name="Echele G."/>
            <person name="Lee C.C."/>
        </authorList>
    </citation>
    <scope>NUCLEOTIDE SEQUENCE [LARGE SCALE GENOMIC DNA]</scope>
    <source>
        <strain evidence="1 2">DSM 14827</strain>
    </source>
</reference>
<dbReference type="Proteomes" id="UP000198307">
    <property type="component" value="Unassembled WGS sequence"/>
</dbReference>
<dbReference type="EMBL" id="FZQB01000003">
    <property type="protein sequence ID" value="SNT72625.1"/>
    <property type="molecule type" value="Genomic_DNA"/>
</dbReference>
<accession>A0A239PQS2</accession>